<organism evidence="1 2">
    <name type="scientific">Snodgrassella alvi</name>
    <dbReference type="NCBI Taxonomy" id="1196083"/>
    <lineage>
        <taxon>Bacteria</taxon>
        <taxon>Pseudomonadati</taxon>
        <taxon>Pseudomonadota</taxon>
        <taxon>Betaproteobacteria</taxon>
        <taxon>Neisseriales</taxon>
        <taxon>Neisseriaceae</taxon>
        <taxon>Snodgrassella</taxon>
    </lineage>
</organism>
<name>A0A2N9XKZ2_9NEIS</name>
<proteinExistence type="predicted"/>
<evidence type="ECO:0000313" key="1">
    <source>
        <dbReference type="EMBL" id="PIT48997.1"/>
    </source>
</evidence>
<dbReference type="EMBL" id="MEIQ01000051">
    <property type="protein sequence ID" value="PIT48997.1"/>
    <property type="molecule type" value="Genomic_DNA"/>
</dbReference>
<gene>
    <name evidence="1" type="ORF">BHC48_08990</name>
</gene>
<protein>
    <submittedName>
        <fullName evidence="1">Uncharacterized protein</fullName>
    </submittedName>
</protein>
<sequence length="93" mass="11109">MVIEKAGWACLEFMCRHCGSLLCYFLIHKAVTRKYSAHFFGAISRNLTLHVLSRFSQTRLNSKVYIIIQLFKYVRHRPQTYFSQRFFSLNQLQ</sequence>
<comment type="caution">
    <text evidence="1">The sequence shown here is derived from an EMBL/GenBank/DDBJ whole genome shotgun (WGS) entry which is preliminary data.</text>
</comment>
<dbReference type="AlphaFoldDB" id="A0A2N9XKZ2"/>
<accession>A0A2N9XKZ2</accession>
<dbReference type="Proteomes" id="UP000231484">
    <property type="component" value="Unassembled WGS sequence"/>
</dbReference>
<reference evidence="1 2" key="1">
    <citation type="journal article" date="2017" name="MBio">
        <title>Type VI secretion-mediated competition in the bee gut microbiome.</title>
        <authorList>
            <person name="Steele M.I."/>
            <person name="Kwong W.K."/>
            <person name="Powell J.E."/>
            <person name="Whiteley M."/>
            <person name="Moran N.A."/>
        </authorList>
    </citation>
    <scope>NUCLEOTIDE SEQUENCE [LARGE SCALE GENOMIC DNA]</scope>
    <source>
        <strain evidence="1 2">Occ4-2</strain>
    </source>
</reference>
<evidence type="ECO:0000313" key="2">
    <source>
        <dbReference type="Proteomes" id="UP000231484"/>
    </source>
</evidence>